<organism evidence="1">
    <name type="scientific">viral metagenome</name>
    <dbReference type="NCBI Taxonomy" id="1070528"/>
    <lineage>
        <taxon>unclassified sequences</taxon>
        <taxon>metagenomes</taxon>
        <taxon>organismal metagenomes</taxon>
    </lineage>
</organism>
<protein>
    <recommendedName>
        <fullName evidence="2">Glycosyltransferase family 92 protein</fullName>
    </recommendedName>
</protein>
<sequence length="492" mass="57953">MSNIISNHEKNSFNKIFLIFKMTILLFNETCVYDKINNKTLLWGQYNKAFRSVMMGSGVKFKYIRSNENQKKSFDFYFELDGRINFIEHIIFVYKQNSVFINIYLNFPFEESYLCLKSNSAIVVTMCKCIDDSNRLCEWIDYNLNLGFSGIVIFNNDDNSDEFDKEIVYNKYNDEYKQRVFILDFDYKPIKNIHWNSIQKVAFNIGVNALRNKCAKIALIDTDEFIYMPKNPYMNIENFLLQYPEQVVTIQSNILTNKNLGDKIDNNVLDIALYIGEDKYTKVILDTVLLKKWPFQGIFFNTKGHHNQRNQLILEKDDIIYYHCWINHRTIYKPFMTKINCLKDMKSQNKKWPIIKANRKDSEIIIYDIWNPKSTQFIKAKPIQTLSSPQVKPIQTLSSPQVKPIQTLSSRQVKPIQTLSSPQVKPIPYGRRINEVKPSIHIDMNKTCSLNSDEKIVLKKLLSRSNIDLSVITRDYELLGNRINRIMRIINI</sequence>
<proteinExistence type="predicted"/>
<evidence type="ECO:0008006" key="2">
    <source>
        <dbReference type="Google" id="ProtNLM"/>
    </source>
</evidence>
<accession>A0A6C0KXS4</accession>
<name>A0A6C0KXS4_9ZZZZ</name>
<evidence type="ECO:0000313" key="1">
    <source>
        <dbReference type="EMBL" id="QHU22765.1"/>
    </source>
</evidence>
<dbReference type="EMBL" id="MN741018">
    <property type="protein sequence ID" value="QHU22765.1"/>
    <property type="molecule type" value="Genomic_DNA"/>
</dbReference>
<reference evidence="1" key="1">
    <citation type="journal article" date="2020" name="Nature">
        <title>Giant virus diversity and host interactions through global metagenomics.</title>
        <authorList>
            <person name="Schulz F."/>
            <person name="Roux S."/>
            <person name="Paez-Espino D."/>
            <person name="Jungbluth S."/>
            <person name="Walsh D.A."/>
            <person name="Denef V.J."/>
            <person name="McMahon K.D."/>
            <person name="Konstantinidis K.T."/>
            <person name="Eloe-Fadrosh E.A."/>
            <person name="Kyrpides N.C."/>
            <person name="Woyke T."/>
        </authorList>
    </citation>
    <scope>NUCLEOTIDE SEQUENCE</scope>
    <source>
        <strain evidence="1">GVMAG-S-ERX555907-63</strain>
    </source>
</reference>
<dbReference type="AlphaFoldDB" id="A0A6C0KXS4"/>